<protein>
    <submittedName>
        <fullName evidence="2">Uncharacterized protein</fullName>
    </submittedName>
</protein>
<dbReference type="AlphaFoldDB" id="A0A9I9DQK1"/>
<organism evidence="2">
    <name type="scientific">Cucumis melo</name>
    <name type="common">Muskmelon</name>
    <dbReference type="NCBI Taxonomy" id="3656"/>
    <lineage>
        <taxon>Eukaryota</taxon>
        <taxon>Viridiplantae</taxon>
        <taxon>Streptophyta</taxon>
        <taxon>Embryophyta</taxon>
        <taxon>Tracheophyta</taxon>
        <taxon>Spermatophyta</taxon>
        <taxon>Magnoliopsida</taxon>
        <taxon>eudicotyledons</taxon>
        <taxon>Gunneridae</taxon>
        <taxon>Pentapetalae</taxon>
        <taxon>rosids</taxon>
        <taxon>fabids</taxon>
        <taxon>Cucurbitales</taxon>
        <taxon>Cucurbitaceae</taxon>
        <taxon>Benincaseae</taxon>
        <taxon>Cucumis</taxon>
    </lineage>
</organism>
<feature type="region of interest" description="Disordered" evidence="1">
    <location>
        <begin position="19"/>
        <end position="60"/>
    </location>
</feature>
<name>A0A9I9DQK1_CUCME</name>
<feature type="compositionally biased region" description="Polar residues" evidence="1">
    <location>
        <begin position="42"/>
        <end position="51"/>
    </location>
</feature>
<proteinExistence type="predicted"/>
<evidence type="ECO:0000256" key="1">
    <source>
        <dbReference type="SAM" id="MobiDB-lite"/>
    </source>
</evidence>
<accession>A0A9I9DQK1</accession>
<dbReference type="Gramene" id="MELO3C022109.2.1">
    <property type="protein sequence ID" value="MELO3C022109.2.1"/>
    <property type="gene ID" value="MELO3C022109.2"/>
</dbReference>
<sequence>MSKTSEAKGICIQITSKNTTEQETEMKTEGVAATSRAASDGGEQSNPSTPLHKSDPFPFLEDLGRDEGLLKAKSRRIKTVSGVSHDLPTHYLPRWE</sequence>
<evidence type="ECO:0000313" key="2">
    <source>
        <dbReference type="EnsemblPlants" id="MELO3C022109.2.1"/>
    </source>
</evidence>
<reference evidence="2" key="1">
    <citation type="submission" date="2023-03" db="UniProtKB">
        <authorList>
            <consortium name="EnsemblPlants"/>
        </authorList>
    </citation>
    <scope>IDENTIFICATION</scope>
</reference>
<dbReference type="EnsemblPlants" id="MELO3C022109.2.1">
    <property type="protein sequence ID" value="MELO3C022109.2.1"/>
    <property type="gene ID" value="MELO3C022109.2"/>
</dbReference>